<sequence>MRSIFDPLYRLTALMAVLALVSIAVIILADVTLRQFGGQIKSSDDFAGYALVATCMLGLAPTYRRGEHIRVGLLIERLTGKARRLVEGLCLGFGVLALGWASWWTGRFVYDSWRFNDVSQGLLAIPLWMPQFFMFFGIFVMLIALSEDLLRLATGRAPSYMANAAAATELPTFER</sequence>
<accession>A0A1W9HUJ2</accession>
<protein>
    <recommendedName>
        <fullName evidence="9">TRAP transporter small permease protein</fullName>
    </recommendedName>
</protein>
<comment type="subunit">
    <text evidence="9">The complex comprises the extracytoplasmic solute receptor protein and the two transmembrane proteins.</text>
</comment>
<keyword evidence="5 9" id="KW-0812">Transmembrane</keyword>
<feature type="transmembrane region" description="Helical" evidence="9">
    <location>
        <begin position="85"/>
        <end position="103"/>
    </location>
</feature>
<evidence type="ECO:0000256" key="9">
    <source>
        <dbReference type="RuleBase" id="RU369079"/>
    </source>
</evidence>
<evidence type="ECO:0000256" key="6">
    <source>
        <dbReference type="ARBA" id="ARBA00022989"/>
    </source>
</evidence>
<keyword evidence="6 9" id="KW-1133">Transmembrane helix</keyword>
<dbReference type="PANTHER" id="PTHR35011">
    <property type="entry name" value="2,3-DIKETO-L-GULONATE TRAP TRANSPORTER SMALL PERMEASE PROTEIN YIAM"/>
    <property type="match status" value="1"/>
</dbReference>
<dbReference type="GO" id="GO:0015740">
    <property type="term" value="P:C4-dicarboxylate transport"/>
    <property type="evidence" value="ECO:0007669"/>
    <property type="project" value="TreeGrafter"/>
</dbReference>
<feature type="transmembrane region" description="Helical" evidence="9">
    <location>
        <begin position="123"/>
        <end position="145"/>
    </location>
</feature>
<comment type="subcellular location">
    <subcellularLocation>
        <location evidence="1 9">Cell inner membrane</location>
        <topology evidence="1 9">Multi-pass membrane protein</topology>
    </subcellularLocation>
</comment>
<dbReference type="EMBL" id="LWDL01000023">
    <property type="protein sequence ID" value="OQW50891.1"/>
    <property type="molecule type" value="Genomic_DNA"/>
</dbReference>
<keyword evidence="3" id="KW-1003">Cell membrane</keyword>
<dbReference type="GO" id="GO:0022857">
    <property type="term" value="F:transmembrane transporter activity"/>
    <property type="evidence" value="ECO:0007669"/>
    <property type="project" value="UniProtKB-UniRule"/>
</dbReference>
<dbReference type="Pfam" id="PF04290">
    <property type="entry name" value="DctQ"/>
    <property type="match status" value="1"/>
</dbReference>
<keyword evidence="2 9" id="KW-0813">Transport</keyword>
<name>A0A1W9HUJ2_9HYPH</name>
<reference evidence="11 12" key="1">
    <citation type="journal article" date="2017" name="Water Res.">
        <title>Comammox in drinking water systems.</title>
        <authorList>
            <person name="Wang Y."/>
            <person name="Ma L."/>
            <person name="Mao Y."/>
            <person name="Jiang X."/>
            <person name="Xia Y."/>
            <person name="Yu K."/>
            <person name="Li B."/>
            <person name="Zhang T."/>
        </authorList>
    </citation>
    <scope>NUCLEOTIDE SEQUENCE [LARGE SCALE GENOMIC DNA]</scope>
    <source>
        <strain evidence="11">SG_bin8</strain>
    </source>
</reference>
<dbReference type="RefSeq" id="WP_376802660.1">
    <property type="nucleotide sequence ID" value="NZ_DBNB01000025.1"/>
</dbReference>
<feature type="transmembrane region" description="Helical" evidence="9">
    <location>
        <begin position="46"/>
        <end position="64"/>
    </location>
</feature>
<dbReference type="Proteomes" id="UP000192872">
    <property type="component" value="Unassembled WGS sequence"/>
</dbReference>
<evidence type="ECO:0000256" key="5">
    <source>
        <dbReference type="ARBA" id="ARBA00022692"/>
    </source>
</evidence>
<dbReference type="InterPro" id="IPR007387">
    <property type="entry name" value="TRAP_DctQ"/>
</dbReference>
<evidence type="ECO:0000313" key="12">
    <source>
        <dbReference type="Proteomes" id="UP000192872"/>
    </source>
</evidence>
<feature type="domain" description="Tripartite ATP-independent periplasmic transporters DctQ component" evidence="10">
    <location>
        <begin position="23"/>
        <end position="154"/>
    </location>
</feature>
<evidence type="ECO:0000256" key="4">
    <source>
        <dbReference type="ARBA" id="ARBA00022519"/>
    </source>
</evidence>
<dbReference type="PANTHER" id="PTHR35011:SF10">
    <property type="entry name" value="TRAP TRANSPORTER SMALL PERMEASE PROTEIN"/>
    <property type="match status" value="1"/>
</dbReference>
<keyword evidence="7 9" id="KW-0472">Membrane</keyword>
<evidence type="ECO:0000256" key="1">
    <source>
        <dbReference type="ARBA" id="ARBA00004429"/>
    </source>
</evidence>
<keyword evidence="4 9" id="KW-0997">Cell inner membrane</keyword>
<evidence type="ECO:0000256" key="3">
    <source>
        <dbReference type="ARBA" id="ARBA00022475"/>
    </source>
</evidence>
<evidence type="ECO:0000256" key="8">
    <source>
        <dbReference type="ARBA" id="ARBA00038436"/>
    </source>
</evidence>
<comment type="function">
    <text evidence="9">Part of the tripartite ATP-independent periplasmic (TRAP) transport system.</text>
</comment>
<dbReference type="AlphaFoldDB" id="A0A1W9HUJ2"/>
<evidence type="ECO:0000313" key="11">
    <source>
        <dbReference type="EMBL" id="OQW50891.1"/>
    </source>
</evidence>
<evidence type="ECO:0000256" key="7">
    <source>
        <dbReference type="ARBA" id="ARBA00023136"/>
    </source>
</evidence>
<evidence type="ECO:0000256" key="2">
    <source>
        <dbReference type="ARBA" id="ARBA00022448"/>
    </source>
</evidence>
<gene>
    <name evidence="11" type="ORF">A4S15_12810</name>
</gene>
<feature type="transmembrane region" description="Helical" evidence="9">
    <location>
        <begin position="12"/>
        <end position="34"/>
    </location>
</feature>
<organism evidence="11 12">
    <name type="scientific">Candidatus Raskinella chloraquaticus</name>
    <dbReference type="NCBI Taxonomy" id="1951219"/>
    <lineage>
        <taxon>Bacteria</taxon>
        <taxon>Pseudomonadati</taxon>
        <taxon>Pseudomonadota</taxon>
        <taxon>Alphaproteobacteria</taxon>
        <taxon>Hyphomicrobiales</taxon>
        <taxon>Phreatobacteraceae</taxon>
        <taxon>Candidatus Raskinella</taxon>
    </lineage>
</organism>
<evidence type="ECO:0000259" key="10">
    <source>
        <dbReference type="Pfam" id="PF04290"/>
    </source>
</evidence>
<dbReference type="InterPro" id="IPR055348">
    <property type="entry name" value="DctQ"/>
</dbReference>
<comment type="similarity">
    <text evidence="8 9">Belongs to the TRAP transporter small permease family.</text>
</comment>
<proteinExistence type="inferred from homology"/>
<comment type="caution">
    <text evidence="11">The sequence shown here is derived from an EMBL/GenBank/DDBJ whole genome shotgun (WGS) entry which is preliminary data.</text>
</comment>
<dbReference type="GO" id="GO:0005886">
    <property type="term" value="C:plasma membrane"/>
    <property type="evidence" value="ECO:0007669"/>
    <property type="project" value="UniProtKB-SubCell"/>
</dbReference>
<dbReference type="STRING" id="1827387.A4S15_12810"/>